<dbReference type="RefSeq" id="WP_379539308.1">
    <property type="nucleotide sequence ID" value="NZ_JBHSDR010000006.1"/>
</dbReference>
<dbReference type="InterPro" id="IPR039422">
    <property type="entry name" value="MarR/SlyA-like"/>
</dbReference>
<dbReference type="SUPFAM" id="SSF46785">
    <property type="entry name" value="Winged helix' DNA-binding domain"/>
    <property type="match status" value="1"/>
</dbReference>
<evidence type="ECO:0000313" key="2">
    <source>
        <dbReference type="EMBL" id="MFC4295844.1"/>
    </source>
</evidence>
<proteinExistence type="predicted"/>
<dbReference type="PANTHER" id="PTHR33164">
    <property type="entry name" value="TRANSCRIPTIONAL REGULATOR, MARR FAMILY"/>
    <property type="match status" value="1"/>
</dbReference>
<protein>
    <submittedName>
        <fullName evidence="2">MarR family winged helix-turn-helix transcriptional regulator</fullName>
    </submittedName>
</protein>
<dbReference type="PANTHER" id="PTHR33164:SF43">
    <property type="entry name" value="HTH-TYPE TRANSCRIPTIONAL REPRESSOR YETL"/>
    <property type="match status" value="1"/>
</dbReference>
<dbReference type="Pfam" id="PF12802">
    <property type="entry name" value="MarR_2"/>
    <property type="match status" value="1"/>
</dbReference>
<keyword evidence="3" id="KW-1185">Reference proteome</keyword>
<dbReference type="InterPro" id="IPR000835">
    <property type="entry name" value="HTH_MarR-typ"/>
</dbReference>
<name>A0ABV8RSV4_9SPHN</name>
<accession>A0ABV8RSV4</accession>
<dbReference type="Gene3D" id="1.10.10.10">
    <property type="entry name" value="Winged helix-like DNA-binding domain superfamily/Winged helix DNA-binding domain"/>
    <property type="match status" value="1"/>
</dbReference>
<feature type="domain" description="HTH marR-type" evidence="1">
    <location>
        <begin position="8"/>
        <end position="141"/>
    </location>
</feature>
<dbReference type="SMART" id="SM00347">
    <property type="entry name" value="HTH_MARR"/>
    <property type="match status" value="1"/>
</dbReference>
<dbReference type="InterPro" id="IPR036388">
    <property type="entry name" value="WH-like_DNA-bd_sf"/>
</dbReference>
<gene>
    <name evidence="2" type="ORF">ACFO0A_12330</name>
</gene>
<reference evidence="3" key="1">
    <citation type="journal article" date="2019" name="Int. J. Syst. Evol. Microbiol.">
        <title>The Global Catalogue of Microorganisms (GCM) 10K type strain sequencing project: providing services to taxonomists for standard genome sequencing and annotation.</title>
        <authorList>
            <consortium name="The Broad Institute Genomics Platform"/>
            <consortium name="The Broad Institute Genome Sequencing Center for Infectious Disease"/>
            <person name="Wu L."/>
            <person name="Ma J."/>
        </authorList>
    </citation>
    <scope>NUCLEOTIDE SEQUENCE [LARGE SCALE GENOMIC DNA]</scope>
    <source>
        <strain evidence="3">CGMCC 1.12989</strain>
    </source>
</reference>
<organism evidence="2 3">
    <name type="scientific">Novosphingobium tardum</name>
    <dbReference type="NCBI Taxonomy" id="1538021"/>
    <lineage>
        <taxon>Bacteria</taxon>
        <taxon>Pseudomonadati</taxon>
        <taxon>Pseudomonadota</taxon>
        <taxon>Alphaproteobacteria</taxon>
        <taxon>Sphingomonadales</taxon>
        <taxon>Sphingomonadaceae</taxon>
        <taxon>Novosphingobium</taxon>
    </lineage>
</organism>
<dbReference type="EMBL" id="JBHSDR010000006">
    <property type="protein sequence ID" value="MFC4295844.1"/>
    <property type="molecule type" value="Genomic_DNA"/>
</dbReference>
<evidence type="ECO:0000259" key="1">
    <source>
        <dbReference type="PROSITE" id="PS50995"/>
    </source>
</evidence>
<dbReference type="InterPro" id="IPR036390">
    <property type="entry name" value="WH_DNA-bd_sf"/>
</dbReference>
<sequence length="152" mass="16489">MSSSHSYLIVLLDAIMRTGGRLREAFAEARQGIALSQMEQTVLTAVVEAQRPPTVPQIGRALGHPRQVVQRAANALAERGLISQAPNPDHKRANLLLPTDAGTRLQRRANDRAEEIAERLIANLDPAEVREATRLLGSIRAGLHSPERGSPA</sequence>
<dbReference type="PROSITE" id="PS50995">
    <property type="entry name" value="HTH_MARR_2"/>
    <property type="match status" value="1"/>
</dbReference>
<comment type="caution">
    <text evidence="2">The sequence shown here is derived from an EMBL/GenBank/DDBJ whole genome shotgun (WGS) entry which is preliminary data.</text>
</comment>
<dbReference type="Proteomes" id="UP001595828">
    <property type="component" value="Unassembled WGS sequence"/>
</dbReference>
<evidence type="ECO:0000313" key="3">
    <source>
        <dbReference type="Proteomes" id="UP001595828"/>
    </source>
</evidence>